<dbReference type="InParanoid" id="K1PUG6"/>
<dbReference type="EMBL" id="JH817703">
    <property type="protein sequence ID" value="EKC27957.1"/>
    <property type="molecule type" value="Genomic_DNA"/>
</dbReference>
<dbReference type="GO" id="GO:0003697">
    <property type="term" value="F:single-stranded DNA binding"/>
    <property type="evidence" value="ECO:0007669"/>
    <property type="project" value="InterPro"/>
</dbReference>
<reference evidence="1" key="1">
    <citation type="journal article" date="2012" name="Nature">
        <title>The oyster genome reveals stress adaptation and complexity of shell formation.</title>
        <authorList>
            <person name="Zhang G."/>
            <person name="Fang X."/>
            <person name="Guo X."/>
            <person name="Li L."/>
            <person name="Luo R."/>
            <person name="Xu F."/>
            <person name="Yang P."/>
            <person name="Zhang L."/>
            <person name="Wang X."/>
            <person name="Qi H."/>
            <person name="Xiong Z."/>
            <person name="Que H."/>
            <person name="Xie Y."/>
            <person name="Holland P.W."/>
            <person name="Paps J."/>
            <person name="Zhu Y."/>
            <person name="Wu F."/>
            <person name="Chen Y."/>
            <person name="Wang J."/>
            <person name="Peng C."/>
            <person name="Meng J."/>
            <person name="Yang L."/>
            <person name="Liu J."/>
            <person name="Wen B."/>
            <person name="Zhang N."/>
            <person name="Huang Z."/>
            <person name="Zhu Q."/>
            <person name="Feng Y."/>
            <person name="Mount A."/>
            <person name="Hedgecock D."/>
            <person name="Xu Z."/>
            <person name="Liu Y."/>
            <person name="Domazet-Loso T."/>
            <person name="Du Y."/>
            <person name="Sun X."/>
            <person name="Zhang S."/>
            <person name="Liu B."/>
            <person name="Cheng P."/>
            <person name="Jiang X."/>
            <person name="Li J."/>
            <person name="Fan D."/>
            <person name="Wang W."/>
            <person name="Fu W."/>
            <person name="Wang T."/>
            <person name="Wang B."/>
            <person name="Zhang J."/>
            <person name="Peng Z."/>
            <person name="Li Y."/>
            <person name="Li N."/>
            <person name="Wang J."/>
            <person name="Chen M."/>
            <person name="He Y."/>
            <person name="Tan F."/>
            <person name="Song X."/>
            <person name="Zheng Q."/>
            <person name="Huang R."/>
            <person name="Yang H."/>
            <person name="Du X."/>
            <person name="Chen L."/>
            <person name="Yang M."/>
            <person name="Gaffney P.M."/>
            <person name="Wang S."/>
            <person name="Luo L."/>
            <person name="She Z."/>
            <person name="Ming Y."/>
            <person name="Huang W."/>
            <person name="Zhang S."/>
            <person name="Huang B."/>
            <person name="Zhang Y."/>
            <person name="Qu T."/>
            <person name="Ni P."/>
            <person name="Miao G."/>
            <person name="Wang J."/>
            <person name="Wang Q."/>
            <person name="Steinberg C.E."/>
            <person name="Wang H."/>
            <person name="Li N."/>
            <person name="Qian L."/>
            <person name="Zhang G."/>
            <person name="Li Y."/>
            <person name="Yang H."/>
            <person name="Liu X."/>
            <person name="Wang J."/>
            <person name="Yin Y."/>
            <person name="Wang J."/>
        </authorList>
    </citation>
    <scope>NUCLEOTIDE SEQUENCE [LARGE SCALE GENOMIC DNA]</scope>
    <source>
        <strain evidence="1">05x7-T-G4-1.051#20</strain>
    </source>
</reference>
<dbReference type="GO" id="GO:0032211">
    <property type="term" value="P:negative regulation of telomere maintenance via telomerase"/>
    <property type="evidence" value="ECO:0007669"/>
    <property type="project" value="TreeGrafter"/>
</dbReference>
<evidence type="ECO:0000313" key="1">
    <source>
        <dbReference type="EMBL" id="EKC27957.1"/>
    </source>
</evidence>
<dbReference type="GO" id="GO:0010521">
    <property type="term" value="F:telomerase inhibitor activity"/>
    <property type="evidence" value="ECO:0007669"/>
    <property type="project" value="TreeGrafter"/>
</dbReference>
<dbReference type="InterPro" id="IPR012340">
    <property type="entry name" value="NA-bd_OB-fold"/>
</dbReference>
<name>K1PUG6_MAGGI</name>
<dbReference type="GO" id="GO:1990879">
    <property type="term" value="C:CST complex"/>
    <property type="evidence" value="ECO:0007669"/>
    <property type="project" value="InterPro"/>
</dbReference>
<sequence>MDLPKCGSVQEISNALSTNQGSIKVTGRLIQHDCINRQATLCDPQTSASLCVDTSLTEPLEGSVGSLFQVIGEVEREDGGDTPIVRARIMRCVDGMDLLMKSGEQFVLEHDEMDPKSDAAYKLMFKMILEHFDSMEHEEADQTQRLSQRVVYDNIKNNYEKNPKPFITSMCRYLHEETRLLTQFVAAEAKAMEVSSYDDQDQILRYMDECSKVLITWVVDTME</sequence>
<dbReference type="Pfam" id="PF15490">
    <property type="entry name" value="Ten1_2"/>
    <property type="match status" value="1"/>
</dbReference>
<dbReference type="GO" id="GO:0042162">
    <property type="term" value="F:telomeric DNA binding"/>
    <property type="evidence" value="ECO:0007669"/>
    <property type="project" value="TreeGrafter"/>
</dbReference>
<dbReference type="HOGENOM" id="CLU_1241178_0_0_1"/>
<dbReference type="AlphaFoldDB" id="K1PUG6"/>
<dbReference type="PANTHER" id="PTHR33905">
    <property type="entry name" value="CST COMPLEX SUBUNIT TEN1"/>
    <property type="match status" value="1"/>
</dbReference>
<protein>
    <submittedName>
        <fullName evidence="1">Uncharacterized protein</fullName>
    </submittedName>
</protein>
<proteinExistence type="predicted"/>
<accession>K1PUG6</accession>
<organism evidence="1">
    <name type="scientific">Magallana gigas</name>
    <name type="common">Pacific oyster</name>
    <name type="synonym">Crassostrea gigas</name>
    <dbReference type="NCBI Taxonomy" id="29159"/>
    <lineage>
        <taxon>Eukaryota</taxon>
        <taxon>Metazoa</taxon>
        <taxon>Spiralia</taxon>
        <taxon>Lophotrochozoa</taxon>
        <taxon>Mollusca</taxon>
        <taxon>Bivalvia</taxon>
        <taxon>Autobranchia</taxon>
        <taxon>Pteriomorphia</taxon>
        <taxon>Ostreida</taxon>
        <taxon>Ostreoidea</taxon>
        <taxon>Ostreidae</taxon>
        <taxon>Magallana</taxon>
    </lineage>
</organism>
<dbReference type="PANTHER" id="PTHR33905:SF1">
    <property type="entry name" value="CST COMPLEX SUBUNIT TEN1"/>
    <property type="match status" value="1"/>
</dbReference>
<dbReference type="Gene3D" id="2.40.50.140">
    <property type="entry name" value="Nucleic acid-binding proteins"/>
    <property type="match status" value="1"/>
</dbReference>
<dbReference type="InterPro" id="IPR029146">
    <property type="entry name" value="Ten1_animal_plant"/>
</dbReference>
<gene>
    <name evidence="1" type="ORF">CGI_10018420</name>
</gene>